<dbReference type="RefSeq" id="WP_013537215.1">
    <property type="nucleotide sequence ID" value="NC_014926.1"/>
</dbReference>
<dbReference type="InterPro" id="IPR042122">
    <property type="entry name" value="Ser_AcTrfase_N_sf"/>
</dbReference>
<evidence type="ECO:0000256" key="2">
    <source>
        <dbReference type="ARBA" id="ARBA00004876"/>
    </source>
</evidence>
<dbReference type="eggNOG" id="COG1045">
    <property type="taxonomic scope" value="Bacteria"/>
</dbReference>
<dbReference type="InterPro" id="IPR053376">
    <property type="entry name" value="Serine_acetyltransferase"/>
</dbReference>
<dbReference type="GO" id="GO:0005737">
    <property type="term" value="C:cytoplasm"/>
    <property type="evidence" value="ECO:0007669"/>
    <property type="project" value="UniProtKB-SubCell"/>
</dbReference>
<comment type="catalytic activity">
    <reaction evidence="11 12">
        <text>L-serine + acetyl-CoA = O-acetyl-L-serine + CoA</text>
        <dbReference type="Rhea" id="RHEA:24560"/>
        <dbReference type="ChEBI" id="CHEBI:33384"/>
        <dbReference type="ChEBI" id="CHEBI:57287"/>
        <dbReference type="ChEBI" id="CHEBI:57288"/>
        <dbReference type="ChEBI" id="CHEBI:58340"/>
        <dbReference type="EC" id="2.3.1.30"/>
    </reaction>
</comment>
<dbReference type="SUPFAM" id="SSF51161">
    <property type="entry name" value="Trimeric LpxA-like enzymes"/>
    <property type="match status" value="1"/>
</dbReference>
<dbReference type="InterPro" id="IPR045304">
    <property type="entry name" value="LbH_SAT"/>
</dbReference>
<evidence type="ECO:0000256" key="9">
    <source>
        <dbReference type="ARBA" id="ARBA00022737"/>
    </source>
</evidence>
<dbReference type="EMBL" id="CP002444">
    <property type="protein sequence ID" value="ADU96429.1"/>
    <property type="molecule type" value="Genomic_DNA"/>
</dbReference>
<dbReference type="FunFam" id="1.10.3130.10:FF:000002">
    <property type="entry name" value="Serine acetyltransferase"/>
    <property type="match status" value="1"/>
</dbReference>
<evidence type="ECO:0000313" key="15">
    <source>
        <dbReference type="Proteomes" id="UP000006362"/>
    </source>
</evidence>
<accession>E8T591</accession>
<dbReference type="InterPro" id="IPR005881">
    <property type="entry name" value="Ser_O-AcTrfase"/>
</dbReference>
<evidence type="ECO:0000256" key="4">
    <source>
        <dbReference type="ARBA" id="ARBA00013266"/>
    </source>
</evidence>
<feature type="domain" description="Serine acetyltransferase N-terminal" evidence="13">
    <location>
        <begin position="3"/>
        <end position="35"/>
    </location>
</feature>
<comment type="similarity">
    <text evidence="3 12">Belongs to the transferase hexapeptide repeat family.</text>
</comment>
<dbReference type="Gene3D" id="1.10.3130.10">
    <property type="entry name" value="serine acetyltransferase, domain 1"/>
    <property type="match status" value="1"/>
</dbReference>
<evidence type="ECO:0000256" key="8">
    <source>
        <dbReference type="ARBA" id="ARBA00022679"/>
    </source>
</evidence>
<dbReference type="HOGENOM" id="CLU_051638_10_0_0"/>
<dbReference type="Pfam" id="PF00132">
    <property type="entry name" value="Hexapep"/>
    <property type="match status" value="1"/>
</dbReference>
<keyword evidence="8 12" id="KW-0808">Transferase</keyword>
<sequence length="216" mass="24021">MFKRLREDIKTVFERDPAARSVLEVLLCYPGLHAIWLHRVAHWLWCRDLKLLARLVSHFSRWLTGIEIHPGAKIGRRFFIDHGMGVVIGETTEIGDDVTLYHQVTLGGTSTKKGKRHPTVGNNVVIGAGAKVLGPVKIGDNCKIGANSVVVKDVPPNSTVVGIPGKVVKREGIKPTKVDLEHGKLPDPVMETLKEMLNLIHDLELEVKTLKKEMKK</sequence>
<evidence type="ECO:0000256" key="5">
    <source>
        <dbReference type="ARBA" id="ARBA00018522"/>
    </source>
</evidence>
<evidence type="ECO:0000259" key="13">
    <source>
        <dbReference type="Pfam" id="PF06426"/>
    </source>
</evidence>
<dbReference type="NCBIfam" id="TIGR01172">
    <property type="entry name" value="cysE"/>
    <property type="match status" value="1"/>
</dbReference>
<evidence type="ECO:0000256" key="6">
    <source>
        <dbReference type="ARBA" id="ARBA00022490"/>
    </source>
</evidence>
<reference evidence="14" key="1">
    <citation type="submission" date="2011-01" db="EMBL/GenBank/DDBJ databases">
        <title>Complete sequence of chromosome of Thermovibrio ammonificans HB-1.</title>
        <authorList>
            <consortium name="US DOE Joint Genome Institute"/>
            <person name="Lucas S."/>
            <person name="Copeland A."/>
            <person name="Lapidus A."/>
            <person name="Cheng J.-F."/>
            <person name="Goodwin L."/>
            <person name="Pitluck S."/>
            <person name="Davenport K."/>
            <person name="Detter J.C."/>
            <person name="Han C."/>
            <person name="Tapia R."/>
            <person name="Land M."/>
            <person name="Hauser L."/>
            <person name="Kyrpides N."/>
            <person name="Ivanova N."/>
            <person name="Ovchinnikova G."/>
            <person name="Vetriani C."/>
            <person name="Woyke T."/>
        </authorList>
    </citation>
    <scope>NUCLEOTIDE SEQUENCE [LARGE SCALE GENOMIC DNA]</scope>
    <source>
        <strain evidence="14">HB-1</strain>
    </source>
</reference>
<comment type="pathway">
    <text evidence="2">Amino-acid biosynthesis; L-cysteine biosynthesis; L-cysteine from L-serine: step 1/2.</text>
</comment>
<dbReference type="STRING" id="648996.Theam_0457"/>
<dbReference type="Pfam" id="PF06426">
    <property type="entry name" value="SATase_N"/>
    <property type="match status" value="1"/>
</dbReference>
<dbReference type="InterPro" id="IPR001451">
    <property type="entry name" value="Hexapep"/>
</dbReference>
<organism evidence="14 15">
    <name type="scientific">Thermovibrio ammonificans (strain DSM 15698 / JCM 12110 / HB-1)</name>
    <dbReference type="NCBI Taxonomy" id="648996"/>
    <lineage>
        <taxon>Bacteria</taxon>
        <taxon>Pseudomonadati</taxon>
        <taxon>Aquificota</taxon>
        <taxon>Aquificia</taxon>
        <taxon>Desulfurobacteriales</taxon>
        <taxon>Desulfurobacteriaceae</taxon>
        <taxon>Thermovibrio</taxon>
    </lineage>
</organism>
<dbReference type="EC" id="2.3.1.30" evidence="4 12"/>
<dbReference type="UniPathway" id="UPA00136">
    <property type="reaction ID" value="UER00199"/>
</dbReference>
<proteinExistence type="inferred from homology"/>
<name>E8T591_THEA1</name>
<evidence type="ECO:0000256" key="1">
    <source>
        <dbReference type="ARBA" id="ARBA00004496"/>
    </source>
</evidence>
<keyword evidence="9" id="KW-0677">Repeat</keyword>
<comment type="subcellular location">
    <subcellularLocation>
        <location evidence="1">Cytoplasm</location>
    </subcellularLocation>
</comment>
<evidence type="ECO:0000256" key="10">
    <source>
        <dbReference type="ARBA" id="ARBA00023315"/>
    </source>
</evidence>
<keyword evidence="6" id="KW-0963">Cytoplasm</keyword>
<dbReference type="Proteomes" id="UP000006362">
    <property type="component" value="Chromosome"/>
</dbReference>
<dbReference type="InterPro" id="IPR010493">
    <property type="entry name" value="Ser_AcTrfase_N"/>
</dbReference>
<dbReference type="CDD" id="cd03354">
    <property type="entry name" value="LbH_SAT"/>
    <property type="match status" value="1"/>
</dbReference>
<dbReference type="GO" id="GO:0006535">
    <property type="term" value="P:cysteine biosynthetic process from serine"/>
    <property type="evidence" value="ECO:0007669"/>
    <property type="project" value="InterPro"/>
</dbReference>
<evidence type="ECO:0000256" key="7">
    <source>
        <dbReference type="ARBA" id="ARBA00022605"/>
    </source>
</evidence>
<gene>
    <name evidence="14" type="ordered locus">Theam_0457</name>
</gene>
<dbReference type="NCBIfam" id="NF041874">
    <property type="entry name" value="EPS_EpsC"/>
    <property type="match status" value="1"/>
</dbReference>
<dbReference type="KEGG" id="tam:Theam_0457"/>
<dbReference type="GO" id="GO:0009001">
    <property type="term" value="F:serine O-acetyltransferase activity"/>
    <property type="evidence" value="ECO:0007669"/>
    <property type="project" value="UniProtKB-EC"/>
</dbReference>
<keyword evidence="10 12" id="KW-0012">Acyltransferase</keyword>
<dbReference type="InterPro" id="IPR011004">
    <property type="entry name" value="Trimer_LpxA-like_sf"/>
</dbReference>
<keyword evidence="15" id="KW-1185">Reference proteome</keyword>
<keyword evidence="7" id="KW-0028">Amino-acid biosynthesis</keyword>
<dbReference type="PIRSF" id="PIRSF000441">
    <property type="entry name" value="CysE"/>
    <property type="match status" value="1"/>
</dbReference>
<dbReference type="Gene3D" id="2.160.10.10">
    <property type="entry name" value="Hexapeptide repeat proteins"/>
    <property type="match status" value="1"/>
</dbReference>
<dbReference type="FunFam" id="2.160.10.10:FF:000007">
    <property type="entry name" value="Serine acetyltransferase"/>
    <property type="match status" value="1"/>
</dbReference>
<protein>
    <recommendedName>
        <fullName evidence="5 12">Serine acetyltransferase</fullName>
        <ecNumber evidence="4 12">2.3.1.30</ecNumber>
    </recommendedName>
</protein>
<dbReference type="OrthoDB" id="9801456at2"/>
<evidence type="ECO:0000256" key="11">
    <source>
        <dbReference type="ARBA" id="ARBA00049486"/>
    </source>
</evidence>
<dbReference type="AlphaFoldDB" id="E8T591"/>
<evidence type="ECO:0000256" key="12">
    <source>
        <dbReference type="PIRNR" id="PIRNR000441"/>
    </source>
</evidence>
<evidence type="ECO:0000313" key="14">
    <source>
        <dbReference type="EMBL" id="ADU96429.1"/>
    </source>
</evidence>
<dbReference type="PANTHER" id="PTHR42811">
    <property type="entry name" value="SERINE ACETYLTRANSFERASE"/>
    <property type="match status" value="1"/>
</dbReference>
<evidence type="ECO:0000256" key="3">
    <source>
        <dbReference type="ARBA" id="ARBA00007274"/>
    </source>
</evidence>